<protein>
    <submittedName>
        <fullName evidence="1">Uncharacterized protein</fullName>
    </submittedName>
</protein>
<keyword evidence="2" id="KW-1185">Reference proteome</keyword>
<gene>
    <name evidence="1" type="ORF">A4X09_0g7777</name>
</gene>
<proteinExistence type="predicted"/>
<dbReference type="Proteomes" id="UP000078113">
    <property type="component" value="Unassembled WGS sequence"/>
</dbReference>
<evidence type="ECO:0000313" key="1">
    <source>
        <dbReference type="EMBL" id="KAE8260263.1"/>
    </source>
</evidence>
<reference evidence="1" key="2">
    <citation type="journal article" date="2019" name="IMA Fungus">
        <title>Genome sequencing and comparison of five Tilletia species to identify candidate genes for the detection of regulated species infecting wheat.</title>
        <authorList>
            <person name="Nguyen H.D.T."/>
            <person name="Sultana T."/>
            <person name="Kesanakurti P."/>
            <person name="Hambleton S."/>
        </authorList>
    </citation>
    <scope>NUCLEOTIDE SEQUENCE</scope>
    <source>
        <strain evidence="1">DAOMC 236422</strain>
    </source>
</reference>
<comment type="caution">
    <text evidence="1">The sequence shown here is derived from an EMBL/GenBank/DDBJ whole genome shotgun (WGS) entry which is preliminary data.</text>
</comment>
<organism evidence="1 2">
    <name type="scientific">Tilletia walkeri</name>
    <dbReference type="NCBI Taxonomy" id="117179"/>
    <lineage>
        <taxon>Eukaryota</taxon>
        <taxon>Fungi</taxon>
        <taxon>Dikarya</taxon>
        <taxon>Basidiomycota</taxon>
        <taxon>Ustilaginomycotina</taxon>
        <taxon>Exobasidiomycetes</taxon>
        <taxon>Tilletiales</taxon>
        <taxon>Tilletiaceae</taxon>
        <taxon>Tilletia</taxon>
    </lineage>
</organism>
<dbReference type="AlphaFoldDB" id="A0A8X7N2H9"/>
<name>A0A8X7N2H9_9BASI</name>
<dbReference type="EMBL" id="LWDG02001161">
    <property type="protein sequence ID" value="KAE8260263.1"/>
    <property type="molecule type" value="Genomic_DNA"/>
</dbReference>
<evidence type="ECO:0000313" key="2">
    <source>
        <dbReference type="Proteomes" id="UP000078113"/>
    </source>
</evidence>
<sequence length="102" mass="11458">MYSSSEGRLPVLNALNAEFERNLPSSEWQDWRKIDIDSSGAQEVSLRIWKLVCDRGAQIDRGGGHLGFKLVDLQKAQGKVSPSKFERFMNISHGPVRATRSV</sequence>
<accession>A0A8X7N2H9</accession>
<reference evidence="1" key="1">
    <citation type="submission" date="2016-04" db="EMBL/GenBank/DDBJ databases">
        <authorList>
            <person name="Nguyen H.D."/>
            <person name="Samba Siva P."/>
            <person name="Cullis J."/>
            <person name="Levesque C.A."/>
            <person name="Hambleton S."/>
        </authorList>
    </citation>
    <scope>NUCLEOTIDE SEQUENCE</scope>
    <source>
        <strain evidence="1">DAOMC 236422</strain>
    </source>
</reference>